<feature type="compositionally biased region" description="Basic and acidic residues" evidence="1">
    <location>
        <begin position="184"/>
        <end position="195"/>
    </location>
</feature>
<proteinExistence type="predicted"/>
<comment type="caution">
    <text evidence="2">The sequence shown here is derived from an EMBL/GenBank/DDBJ whole genome shotgun (WGS) entry which is preliminary data.</text>
</comment>
<feature type="compositionally biased region" description="Basic and acidic residues" evidence="1">
    <location>
        <begin position="114"/>
        <end position="123"/>
    </location>
</feature>
<evidence type="ECO:0000313" key="3">
    <source>
        <dbReference type="Proteomes" id="UP000467841"/>
    </source>
</evidence>
<feature type="region of interest" description="Disordered" evidence="1">
    <location>
        <begin position="144"/>
        <end position="198"/>
    </location>
</feature>
<feature type="region of interest" description="Disordered" evidence="1">
    <location>
        <begin position="111"/>
        <end position="130"/>
    </location>
</feature>
<name>A0A6D2JFU1_9BRAS</name>
<evidence type="ECO:0000313" key="2">
    <source>
        <dbReference type="EMBL" id="CAA7040429.1"/>
    </source>
</evidence>
<feature type="compositionally biased region" description="Basic and acidic residues" evidence="1">
    <location>
        <begin position="156"/>
        <end position="170"/>
    </location>
</feature>
<organism evidence="2 3">
    <name type="scientific">Microthlaspi erraticum</name>
    <dbReference type="NCBI Taxonomy" id="1685480"/>
    <lineage>
        <taxon>Eukaryota</taxon>
        <taxon>Viridiplantae</taxon>
        <taxon>Streptophyta</taxon>
        <taxon>Embryophyta</taxon>
        <taxon>Tracheophyta</taxon>
        <taxon>Spermatophyta</taxon>
        <taxon>Magnoliopsida</taxon>
        <taxon>eudicotyledons</taxon>
        <taxon>Gunneridae</taxon>
        <taxon>Pentapetalae</taxon>
        <taxon>rosids</taxon>
        <taxon>malvids</taxon>
        <taxon>Brassicales</taxon>
        <taxon>Brassicaceae</taxon>
        <taxon>Coluteocarpeae</taxon>
        <taxon>Microthlaspi</taxon>
    </lineage>
</organism>
<keyword evidence="3" id="KW-1185">Reference proteome</keyword>
<reference evidence="2" key="1">
    <citation type="submission" date="2020-01" db="EMBL/GenBank/DDBJ databases">
        <authorList>
            <person name="Mishra B."/>
        </authorList>
    </citation>
    <scope>NUCLEOTIDE SEQUENCE [LARGE SCALE GENOMIC DNA]</scope>
</reference>
<sequence>MVNIASVYEEWVRKDNMASVFEVDYRKGGRMFCLRDGCTHDELVQMALDDYSVNKHGLELSYSLPEPFVQQTSSIDSPPVYVTNDRQVHSSIELSRTHVVRLCVSSQGNADVEDNVHGRKSENHDDEFSDDCDEDWAADLDEVSEGGEDAACDEGDDKKDPHQIDDDTHADYSQYGKVEDEDERETKIPFDDPRLRGRGQRKRMDNWEDNIYEHQSFDSKEELMSELRLTAVMTRFTFKVATSTTKLFVAKCKVGESLWWMGLI</sequence>
<dbReference type="Proteomes" id="UP000467841">
    <property type="component" value="Unassembled WGS sequence"/>
</dbReference>
<dbReference type="EMBL" id="CACVBM020001229">
    <property type="protein sequence ID" value="CAA7040429.1"/>
    <property type="molecule type" value="Genomic_DNA"/>
</dbReference>
<dbReference type="AlphaFoldDB" id="A0A6D2JFU1"/>
<feature type="compositionally biased region" description="Acidic residues" evidence="1">
    <location>
        <begin position="144"/>
        <end position="155"/>
    </location>
</feature>
<gene>
    <name evidence="2" type="ORF">MERR_LOCUS27664</name>
</gene>
<accession>A0A6D2JFU1</accession>
<protein>
    <recommendedName>
        <fullName evidence="4">Transposase MuDR plant domain-containing protein</fullName>
    </recommendedName>
</protein>
<evidence type="ECO:0008006" key="4">
    <source>
        <dbReference type="Google" id="ProtNLM"/>
    </source>
</evidence>
<evidence type="ECO:0000256" key="1">
    <source>
        <dbReference type="SAM" id="MobiDB-lite"/>
    </source>
</evidence>